<dbReference type="InterPro" id="IPR028344">
    <property type="entry name" value="ParE1/4"/>
</dbReference>
<evidence type="ECO:0000313" key="4">
    <source>
        <dbReference type="EMBL" id="MCG7947581.1"/>
    </source>
</evidence>
<dbReference type="PIRSF" id="PIRSF029218">
    <property type="entry name" value="ParE"/>
    <property type="match status" value="1"/>
</dbReference>
<dbReference type="InterPro" id="IPR035093">
    <property type="entry name" value="RelE/ParE_toxin_dom_sf"/>
</dbReference>
<evidence type="ECO:0000256" key="3">
    <source>
        <dbReference type="PIRNR" id="PIRNR029218"/>
    </source>
</evidence>
<dbReference type="Proteomes" id="UP000886667">
    <property type="component" value="Unassembled WGS sequence"/>
</dbReference>
<proteinExistence type="inferred from homology"/>
<evidence type="ECO:0000313" key="5">
    <source>
        <dbReference type="Proteomes" id="UP000886667"/>
    </source>
</evidence>
<comment type="caution">
    <text evidence="4">The sequence shown here is derived from an EMBL/GenBank/DDBJ whole genome shotgun (WGS) entry which is preliminary data.</text>
</comment>
<gene>
    <name evidence="4" type="ORF">JAZ07_14660</name>
</gene>
<keyword evidence="2" id="KW-1277">Toxin-antitoxin system</keyword>
<dbReference type="Gene3D" id="3.30.2310.20">
    <property type="entry name" value="RelE-like"/>
    <property type="match status" value="1"/>
</dbReference>
<comment type="similarity">
    <text evidence="1 3">Belongs to the RelE toxin family.</text>
</comment>
<dbReference type="EMBL" id="JAEPCM010000514">
    <property type="protein sequence ID" value="MCG7947581.1"/>
    <property type="molecule type" value="Genomic_DNA"/>
</dbReference>
<dbReference type="InterPro" id="IPR007712">
    <property type="entry name" value="RelE/ParE_toxin"/>
</dbReference>
<dbReference type="PANTHER" id="PTHR33755:SF9">
    <property type="entry name" value="TOXIN PARE1"/>
    <property type="match status" value="1"/>
</dbReference>
<dbReference type="InterPro" id="IPR051803">
    <property type="entry name" value="TA_system_RelE-like_toxin"/>
</dbReference>
<protein>
    <recommendedName>
        <fullName evidence="3">Toxin</fullName>
    </recommendedName>
</protein>
<evidence type="ECO:0000256" key="1">
    <source>
        <dbReference type="ARBA" id="ARBA00006226"/>
    </source>
</evidence>
<organism evidence="4 5">
    <name type="scientific">Candidatus Thiodiazotropha taylori</name>
    <dbReference type="NCBI Taxonomy" id="2792791"/>
    <lineage>
        <taxon>Bacteria</taxon>
        <taxon>Pseudomonadati</taxon>
        <taxon>Pseudomonadota</taxon>
        <taxon>Gammaproteobacteria</taxon>
        <taxon>Chromatiales</taxon>
        <taxon>Sedimenticolaceae</taxon>
        <taxon>Candidatus Thiodiazotropha</taxon>
    </lineage>
</organism>
<evidence type="ECO:0000256" key="2">
    <source>
        <dbReference type="ARBA" id="ARBA00022649"/>
    </source>
</evidence>
<dbReference type="PANTHER" id="PTHR33755">
    <property type="entry name" value="TOXIN PARE1-RELATED"/>
    <property type="match status" value="1"/>
</dbReference>
<name>A0A9E4KDK2_9GAMM</name>
<dbReference type="Pfam" id="PF05016">
    <property type="entry name" value="ParE_toxin"/>
    <property type="match status" value="1"/>
</dbReference>
<accession>A0A9E4KDK2</accession>
<dbReference type="AlphaFoldDB" id="A0A9E4KDK2"/>
<reference evidence="4" key="1">
    <citation type="journal article" date="2021" name="Proc. Natl. Acad. Sci. U.S.A.">
        <title>Global biogeography of chemosynthetic symbionts reveals both localized and globally distributed symbiont groups. .</title>
        <authorList>
            <person name="Osvatic J.T."/>
            <person name="Wilkins L.G.E."/>
            <person name="Leibrecht L."/>
            <person name="Leray M."/>
            <person name="Zauner S."/>
            <person name="Polzin J."/>
            <person name="Camacho Y."/>
            <person name="Gros O."/>
            <person name="van Gils J.A."/>
            <person name="Eisen J.A."/>
            <person name="Petersen J.M."/>
            <person name="Yuen B."/>
        </authorList>
    </citation>
    <scope>NUCLEOTIDE SEQUENCE</scope>
    <source>
        <strain evidence="4">MAGclacostrist064TRANS</strain>
    </source>
</reference>
<sequence>MPRFRIKAAARSDLKGIAKYTEQMWNREQRNSYLTELDQAFHRLAENTELGKACDHIRSSYRVFPVGSHLVFYKIGTGNVVEIIRVLHKRMDVSSRFFKP</sequence>